<dbReference type="Gramene" id="ORGLA12G0073400.1">
    <property type="protein sequence ID" value="ORGLA12G0073400.1"/>
    <property type="gene ID" value="ORGLA12G0073400"/>
</dbReference>
<organism evidence="2 3">
    <name type="scientific">Oryza glaberrima</name>
    <name type="common">African rice</name>
    <dbReference type="NCBI Taxonomy" id="4538"/>
    <lineage>
        <taxon>Eukaryota</taxon>
        <taxon>Viridiplantae</taxon>
        <taxon>Streptophyta</taxon>
        <taxon>Embryophyta</taxon>
        <taxon>Tracheophyta</taxon>
        <taxon>Spermatophyta</taxon>
        <taxon>Magnoliopsida</taxon>
        <taxon>Liliopsida</taxon>
        <taxon>Poales</taxon>
        <taxon>Poaceae</taxon>
        <taxon>BOP clade</taxon>
        <taxon>Oryzoideae</taxon>
        <taxon>Oryzeae</taxon>
        <taxon>Oryzinae</taxon>
        <taxon>Oryza</taxon>
    </lineage>
</organism>
<feature type="region of interest" description="Disordered" evidence="1">
    <location>
        <begin position="1"/>
        <end position="38"/>
    </location>
</feature>
<accession>I1R5C8</accession>
<feature type="compositionally biased region" description="Basic and acidic residues" evidence="1">
    <location>
        <begin position="1"/>
        <end position="26"/>
    </location>
</feature>
<reference evidence="2 3" key="2">
    <citation type="submission" date="2018-04" db="EMBL/GenBank/DDBJ databases">
        <title>OglaRS2 (Oryza glaberrima Reference Sequence Version 2).</title>
        <authorList>
            <person name="Zhang J."/>
            <person name="Kudrna D."/>
            <person name="Lee S."/>
            <person name="Talag J."/>
            <person name="Rajasekar S."/>
            <person name="Wing R.A."/>
        </authorList>
    </citation>
    <scope>NUCLEOTIDE SEQUENCE [LARGE SCALE GENOMIC DNA]</scope>
    <source>
        <strain evidence="2 3">cv. IRGC 96717</strain>
    </source>
</reference>
<dbReference type="HOGENOM" id="CLU_1770970_0_0_1"/>
<dbReference type="Proteomes" id="UP000007306">
    <property type="component" value="Chromosome 12"/>
</dbReference>
<sequence>MGCELHRNTKESAHNTEEWIEEDQKRSQAKGQARGAQPSNCCVSHSMFEVKCYNGIFVRLRIPVTIYIPGPFLAQLLGCMPGSMEEKSIRNIVPIQSMNTTSEAPAIFPYPLQESVIHALAAREATALHRHAATSQHVTRCNHQTIA</sequence>
<proteinExistence type="predicted"/>
<protein>
    <submittedName>
        <fullName evidence="2">Uncharacterized protein</fullName>
    </submittedName>
</protein>
<dbReference type="EnsemblPlants" id="ORGLA12G0073400.1">
    <property type="protein sequence ID" value="ORGLA12G0073400.1"/>
    <property type="gene ID" value="ORGLA12G0073400"/>
</dbReference>
<keyword evidence="3" id="KW-1185">Reference proteome</keyword>
<evidence type="ECO:0000256" key="1">
    <source>
        <dbReference type="SAM" id="MobiDB-lite"/>
    </source>
</evidence>
<evidence type="ECO:0000313" key="3">
    <source>
        <dbReference type="Proteomes" id="UP000007306"/>
    </source>
</evidence>
<dbReference type="AlphaFoldDB" id="I1R5C8"/>
<reference evidence="2" key="1">
    <citation type="submission" date="2015-06" db="UniProtKB">
        <authorList>
            <consortium name="EnsemblPlants"/>
        </authorList>
    </citation>
    <scope>IDENTIFICATION</scope>
</reference>
<evidence type="ECO:0000313" key="2">
    <source>
        <dbReference type="EnsemblPlants" id="ORGLA12G0073400.1"/>
    </source>
</evidence>
<name>I1R5C8_ORYGL</name>